<feature type="compositionally biased region" description="Low complexity" evidence="1">
    <location>
        <begin position="151"/>
        <end position="201"/>
    </location>
</feature>
<feature type="compositionally biased region" description="Basic and acidic residues" evidence="1">
    <location>
        <begin position="778"/>
        <end position="790"/>
    </location>
</feature>
<accession>A0A0P7K2Q5</accession>
<feature type="region of interest" description="Disordered" evidence="1">
    <location>
        <begin position="589"/>
        <end position="610"/>
    </location>
</feature>
<evidence type="ECO:0000313" key="3">
    <source>
        <dbReference type="EMBL" id="KPN84179.1"/>
    </source>
</evidence>
<proteinExistence type="predicted"/>
<feature type="domain" description="DUF1542" evidence="2">
    <location>
        <begin position="74"/>
        <end position="146"/>
    </location>
</feature>
<evidence type="ECO:0000313" key="4">
    <source>
        <dbReference type="Proteomes" id="UP000050269"/>
    </source>
</evidence>
<feature type="region of interest" description="Disordered" evidence="1">
    <location>
        <begin position="89"/>
        <end position="232"/>
    </location>
</feature>
<feature type="region of interest" description="Disordered" evidence="1">
    <location>
        <begin position="59"/>
        <end position="78"/>
    </location>
</feature>
<dbReference type="RefSeq" id="WP_155451828.1">
    <property type="nucleotide sequence ID" value="NZ_JXDF01000003.1"/>
</dbReference>
<feature type="compositionally biased region" description="Polar residues" evidence="1">
    <location>
        <begin position="763"/>
        <end position="773"/>
    </location>
</feature>
<dbReference type="Pfam" id="PF07564">
    <property type="entry name" value="DUF1542"/>
    <property type="match status" value="3"/>
</dbReference>
<feature type="domain" description="DUF1542" evidence="2">
    <location>
        <begin position="604"/>
        <end position="673"/>
    </location>
</feature>
<dbReference type="EMBL" id="JXDF01000003">
    <property type="protein sequence ID" value="KPN84179.1"/>
    <property type="molecule type" value="Genomic_DNA"/>
</dbReference>
<dbReference type="InterPro" id="IPR011439">
    <property type="entry name" value="DUF1542"/>
</dbReference>
<sequence>MLYNHRQFRKNSDKKIMRKVKKNWIVLSVASFALIGASAVIESNQNISFASETQVAANTNTNQNNNNSTIDNQKKDAKNHLDAEATKVKDAINNDGSLSQSDKDSQNAEVDSYKIAGEQSIDSATDSNGINQALSDGENNIDSSHVKGQTSNDQNNVNDSNADSSSDNQNSQSTISNQSLQSSAESMSSGASLVSSASSSNESDDGLSLRDGSSDAPADSNTYISGPGGATGKQYKNAIANTKLTYDGVNDDPSTNKYMINFQFGSDLISTTGGVDRVLEFALNLSPNLSSKVSRVTVTNDDGTKDLTMNNGRYYIKYKTGKVVGGNIDISVYVDPIKVTPGDWISAFMSTHREYSNGNLIPTSTQIAFSSTRSLTYDQFGNDFNSKLLAQLQGKVLNDLNQTSPLNQTTQLKNNYVSKINAVTTNDDFVNVLNSIKNAYKADNSSLSNAISQLSSQAATSTNNVSNLGNLPANDKQTANNSINSALQTAKSNVMGVSQSSDITGALSDGINSIKKIELQATINSAINDINNAVANTTNKINSDITLSKENADKQLKSVSEHKTSYTGLIQSSNDVSKISGLRDNAVNQINSDYTPGPSLSTQKQTAKNSLDNEANKIKAAIDADNTLTNDEKNRQKSKVDSIKAAAQSQIDSATNADGVNNAQSQGISSIDNAYQTSSTSLADQQANAKGRLDAEATKVKQKIDADNSLTSSEKATQKANVDSVKAIDQGKIDAATNVDDINAAFQQGINDIDSQYATAKTSLSDQKSNAKSQLDAEATKVKQEIDADN</sequence>
<feature type="non-terminal residue" evidence="3">
    <location>
        <position position="790"/>
    </location>
</feature>
<dbReference type="AlphaFoldDB" id="A0A0P7K2Q5"/>
<gene>
    <name evidence="3" type="ORF">RZ78_03870</name>
</gene>
<feature type="compositionally biased region" description="Low complexity" evidence="1">
    <location>
        <begin position="59"/>
        <end position="71"/>
    </location>
</feature>
<dbReference type="Proteomes" id="UP000050269">
    <property type="component" value="Unassembled WGS sequence"/>
</dbReference>
<feature type="region of interest" description="Disordered" evidence="1">
    <location>
        <begin position="763"/>
        <end position="790"/>
    </location>
</feature>
<protein>
    <recommendedName>
        <fullName evidence="2">DUF1542 domain-containing protein</fullName>
    </recommendedName>
</protein>
<reference evidence="3 4" key="1">
    <citation type="journal article" date="2015" name="Genome Biol. Evol.">
        <title>Functionally Structured Genomes in Lactobacillus kunkeei Colonizing the Honey Crop and Food Products of Honeybees and Stingless Bees.</title>
        <authorList>
            <person name="Tamarit D."/>
            <person name="Ellegaard K.M."/>
            <person name="Wikander J."/>
            <person name="Olofsson T."/>
            <person name="Vasquez A."/>
            <person name="Andersson S.G."/>
        </authorList>
    </citation>
    <scope>NUCLEOTIDE SEQUENCE [LARGE SCALE GENOMIC DNA]</scope>
    <source>
        <strain evidence="3 4">LMbo</strain>
    </source>
</reference>
<comment type="caution">
    <text evidence="3">The sequence shown here is derived from an EMBL/GenBank/DDBJ whole genome shotgun (WGS) entry which is preliminary data.</text>
</comment>
<evidence type="ECO:0000259" key="2">
    <source>
        <dbReference type="Pfam" id="PF07564"/>
    </source>
</evidence>
<feature type="compositionally biased region" description="Polar residues" evidence="1">
    <location>
        <begin position="120"/>
        <end position="150"/>
    </location>
</feature>
<evidence type="ECO:0000256" key="1">
    <source>
        <dbReference type="SAM" id="MobiDB-lite"/>
    </source>
</evidence>
<name>A0A0P7K2Q5_9LACO</name>
<organism evidence="3 4">
    <name type="scientific">Apilactobacillus kunkeei</name>
    <dbReference type="NCBI Taxonomy" id="148814"/>
    <lineage>
        <taxon>Bacteria</taxon>
        <taxon>Bacillati</taxon>
        <taxon>Bacillota</taxon>
        <taxon>Bacilli</taxon>
        <taxon>Lactobacillales</taxon>
        <taxon>Lactobacillaceae</taxon>
        <taxon>Apilactobacillus</taxon>
    </lineage>
</organism>
<feature type="domain" description="DUF1542" evidence="2">
    <location>
        <begin position="449"/>
        <end position="521"/>
    </location>
</feature>